<accession>A0A918JCQ5</accession>
<dbReference type="RefSeq" id="WP_190018152.1">
    <property type="nucleotide sequence ID" value="NZ_BMUE01000014.1"/>
</dbReference>
<protein>
    <recommendedName>
        <fullName evidence="4">Secreted protein</fullName>
    </recommendedName>
</protein>
<reference evidence="2" key="2">
    <citation type="submission" date="2020-09" db="EMBL/GenBank/DDBJ databases">
        <authorList>
            <person name="Sun Q."/>
            <person name="Ohkuma M."/>
        </authorList>
    </citation>
    <scope>NUCLEOTIDE SEQUENCE</scope>
    <source>
        <strain evidence="2">JCM 4490</strain>
    </source>
</reference>
<evidence type="ECO:0000313" key="3">
    <source>
        <dbReference type="Proteomes" id="UP000620224"/>
    </source>
</evidence>
<dbReference type="EMBL" id="BMUE01000014">
    <property type="protein sequence ID" value="GGW71527.1"/>
    <property type="molecule type" value="Genomic_DNA"/>
</dbReference>
<comment type="caution">
    <text evidence="2">The sequence shown here is derived from an EMBL/GenBank/DDBJ whole genome shotgun (WGS) entry which is preliminary data.</text>
</comment>
<keyword evidence="3" id="KW-1185">Reference proteome</keyword>
<dbReference type="Proteomes" id="UP000620224">
    <property type="component" value="Unassembled WGS sequence"/>
</dbReference>
<proteinExistence type="predicted"/>
<reference evidence="2" key="1">
    <citation type="journal article" date="2014" name="Int. J. Syst. Evol. Microbiol.">
        <title>Complete genome sequence of Corynebacterium casei LMG S-19264T (=DSM 44701T), isolated from a smear-ripened cheese.</title>
        <authorList>
            <consortium name="US DOE Joint Genome Institute (JGI-PGF)"/>
            <person name="Walter F."/>
            <person name="Albersmeier A."/>
            <person name="Kalinowski J."/>
            <person name="Ruckert C."/>
        </authorList>
    </citation>
    <scope>NUCLEOTIDE SEQUENCE</scope>
    <source>
        <strain evidence="2">JCM 4490</strain>
    </source>
</reference>
<feature type="chain" id="PRO_5037862141" description="Secreted protein" evidence="1">
    <location>
        <begin position="28"/>
        <end position="100"/>
    </location>
</feature>
<gene>
    <name evidence="2" type="ORF">GCM10010503_56200</name>
</gene>
<organism evidence="2 3">
    <name type="scientific">Streptomyces lucensis JCM 4490</name>
    <dbReference type="NCBI Taxonomy" id="1306176"/>
    <lineage>
        <taxon>Bacteria</taxon>
        <taxon>Bacillati</taxon>
        <taxon>Actinomycetota</taxon>
        <taxon>Actinomycetes</taxon>
        <taxon>Kitasatosporales</taxon>
        <taxon>Streptomycetaceae</taxon>
        <taxon>Streptomyces</taxon>
    </lineage>
</organism>
<name>A0A918JCQ5_9ACTN</name>
<evidence type="ECO:0000313" key="2">
    <source>
        <dbReference type="EMBL" id="GGW71527.1"/>
    </source>
</evidence>
<evidence type="ECO:0008006" key="4">
    <source>
        <dbReference type="Google" id="ProtNLM"/>
    </source>
</evidence>
<evidence type="ECO:0000256" key="1">
    <source>
        <dbReference type="SAM" id="SignalP"/>
    </source>
</evidence>
<dbReference type="AlphaFoldDB" id="A0A918JCQ5"/>
<keyword evidence="1" id="KW-0732">Signal</keyword>
<sequence length="100" mass="10028">MISTRRIAAAVGLAAGLAGLTLPTANAAEAAAPPAAKAGVATTLDALVASGVPEPQRDQVPPLYEQVPAVKQLGELTRFDELQQLIAPAAPGLAVLPAVR</sequence>
<feature type="signal peptide" evidence="1">
    <location>
        <begin position="1"/>
        <end position="27"/>
    </location>
</feature>